<dbReference type="Pfam" id="PF00646">
    <property type="entry name" value="F-box"/>
    <property type="match status" value="1"/>
</dbReference>
<reference evidence="3" key="1">
    <citation type="submission" date="2021-02" db="EMBL/GenBank/DDBJ databases">
        <authorList>
            <person name="Nowell W R."/>
        </authorList>
    </citation>
    <scope>NUCLEOTIDE SEQUENCE</scope>
</reference>
<dbReference type="AlphaFoldDB" id="A0A816H2I3"/>
<dbReference type="EMBL" id="CAJNOW010020984">
    <property type="protein sequence ID" value="CAF1682335.1"/>
    <property type="molecule type" value="Genomic_DNA"/>
</dbReference>
<protein>
    <recommendedName>
        <fullName evidence="1">F-box domain-containing protein</fullName>
    </recommendedName>
</protein>
<dbReference type="Proteomes" id="UP000681720">
    <property type="component" value="Unassembled WGS sequence"/>
</dbReference>
<evidence type="ECO:0000313" key="5">
    <source>
        <dbReference type="EMBL" id="CAF3760854.1"/>
    </source>
</evidence>
<dbReference type="EMBL" id="CAJNRE010014785">
    <property type="protein sequence ID" value="CAF2131211.1"/>
    <property type="molecule type" value="Genomic_DNA"/>
</dbReference>
<dbReference type="SUPFAM" id="SSF52047">
    <property type="entry name" value="RNI-like"/>
    <property type="match status" value="1"/>
</dbReference>
<proteinExistence type="predicted"/>
<dbReference type="EMBL" id="CAJOBJ010001130">
    <property type="protein sequence ID" value="CAF3863146.1"/>
    <property type="molecule type" value="Genomic_DNA"/>
</dbReference>
<dbReference type="PROSITE" id="PS50181">
    <property type="entry name" value="FBOX"/>
    <property type="match status" value="1"/>
</dbReference>
<organism evidence="3 7">
    <name type="scientific">Rotaria magnacalcarata</name>
    <dbReference type="NCBI Taxonomy" id="392030"/>
    <lineage>
        <taxon>Eukaryota</taxon>
        <taxon>Metazoa</taxon>
        <taxon>Spiralia</taxon>
        <taxon>Gnathifera</taxon>
        <taxon>Rotifera</taxon>
        <taxon>Eurotatoria</taxon>
        <taxon>Bdelloidea</taxon>
        <taxon>Philodinida</taxon>
        <taxon>Philodinidae</taxon>
        <taxon>Rotaria</taxon>
    </lineage>
</organism>
<name>A0A816H2I3_9BILA</name>
<dbReference type="InterPro" id="IPR032675">
    <property type="entry name" value="LRR_dom_sf"/>
</dbReference>
<sequence length="598" mass="70331">MYSLQTLPIELVHRIFDQLDIQTIIFSIRSTCKLLYAITNTYNRCALNFRYTSKSDLLLMSLIIDPKNVISLTLSDENETHSEIRFMFSHFHIDQFTRLRSLTLSNIKYDDLEKFQKHIMNYPLKRFSISSNILDSTKIATSISFILSHHNLREFEFDGSEQILNEIQWPVSCRLEHVTIAQWYSWSTVYFVLSHLPFLRALVLKDDSAGVSFKHSIITQYDIKQLCHLSSLSLNSRYNLTTDNIQSLLVHLPMLTHLRLIGLQHLSDIFLFDGFQWENFIEKKLSALKKFEFWFRKQLNPHEDNTTVESIISTFRTSFWLKTKGWFVKCDHVENRYGQQLYLYSTTICQDSFDYLNGENTILRSATNNMNNHSAVIINTQRLSLDLNKYISNDTQQNTNGTTQYLFQNVRELTLMIGSHWPMRSIKYLSTILNLSNLQIICLHCKHRSHIETHGLDAVIGTLFKYTLNLRSFQINCNNFQTMLSMSLNDICLKLPHHIKHLATDIINMNDAKMILERAEHLSNVTFYRRDTYSFADEINIWLRQHASDSICKVGRDFRFSSYNDELHFPVHIWLNNSLHKQSNTPVSEKRVKRTHYT</sequence>
<evidence type="ECO:0000313" key="2">
    <source>
        <dbReference type="EMBL" id="CAF1384754.1"/>
    </source>
</evidence>
<dbReference type="Gene3D" id="3.80.10.10">
    <property type="entry name" value="Ribonuclease Inhibitor"/>
    <property type="match status" value="1"/>
</dbReference>
<accession>A0A816H2I3</accession>
<gene>
    <name evidence="5" type="ORF">BYL167_LOCUS854</name>
    <name evidence="2" type="ORF">CJN711_LOCUS21135</name>
    <name evidence="6" type="ORF">GIL414_LOCUS4606</name>
    <name evidence="3" type="ORF">KQP761_LOCUS37081</name>
    <name evidence="4" type="ORF">MBJ925_LOCUS27630</name>
</gene>
<dbReference type="Proteomes" id="UP000681967">
    <property type="component" value="Unassembled WGS sequence"/>
</dbReference>
<dbReference type="Proteomes" id="UP000663834">
    <property type="component" value="Unassembled WGS sequence"/>
</dbReference>
<evidence type="ECO:0000313" key="3">
    <source>
        <dbReference type="EMBL" id="CAF1682335.1"/>
    </source>
</evidence>
<comment type="caution">
    <text evidence="3">The sequence shown here is derived from an EMBL/GenBank/DDBJ whole genome shotgun (WGS) entry which is preliminary data.</text>
</comment>
<dbReference type="EMBL" id="CAJOBH010000108">
    <property type="protein sequence ID" value="CAF3760854.1"/>
    <property type="molecule type" value="Genomic_DNA"/>
</dbReference>
<dbReference type="Proteomes" id="UP000663855">
    <property type="component" value="Unassembled WGS sequence"/>
</dbReference>
<evidence type="ECO:0000313" key="7">
    <source>
        <dbReference type="Proteomes" id="UP000663834"/>
    </source>
</evidence>
<evidence type="ECO:0000259" key="1">
    <source>
        <dbReference type="PROSITE" id="PS50181"/>
    </source>
</evidence>
<dbReference type="EMBL" id="CAJNOV010010005">
    <property type="protein sequence ID" value="CAF1384754.1"/>
    <property type="molecule type" value="Genomic_DNA"/>
</dbReference>
<evidence type="ECO:0000313" key="4">
    <source>
        <dbReference type="EMBL" id="CAF2131211.1"/>
    </source>
</evidence>
<dbReference type="InterPro" id="IPR001810">
    <property type="entry name" value="F-box_dom"/>
</dbReference>
<dbReference type="Proteomes" id="UP000663824">
    <property type="component" value="Unassembled WGS sequence"/>
</dbReference>
<dbReference type="OrthoDB" id="9980065at2759"/>
<feature type="domain" description="F-box" evidence="1">
    <location>
        <begin position="1"/>
        <end position="52"/>
    </location>
</feature>
<evidence type="ECO:0000313" key="6">
    <source>
        <dbReference type="EMBL" id="CAF3863146.1"/>
    </source>
</evidence>